<keyword evidence="3" id="KW-1185">Reference proteome</keyword>
<gene>
    <name evidence="2" type="ORF">ABMA27_003404</name>
</gene>
<sequence length="60" mass="7064">MDNFYNSVPLTEKLLDLKTHTNGTLRANRKGNPTVLTHKKLKKGEHCWLRKNRLYVSVER</sequence>
<comment type="caution">
    <text evidence="2">The sequence shown here is derived from an EMBL/GenBank/DDBJ whole genome shotgun (WGS) entry which is preliminary data.</text>
</comment>
<organism evidence="2 3">
    <name type="scientific">Loxostege sticticalis</name>
    <name type="common">Beet webworm moth</name>
    <dbReference type="NCBI Taxonomy" id="481309"/>
    <lineage>
        <taxon>Eukaryota</taxon>
        <taxon>Metazoa</taxon>
        <taxon>Ecdysozoa</taxon>
        <taxon>Arthropoda</taxon>
        <taxon>Hexapoda</taxon>
        <taxon>Insecta</taxon>
        <taxon>Pterygota</taxon>
        <taxon>Neoptera</taxon>
        <taxon>Endopterygota</taxon>
        <taxon>Lepidoptera</taxon>
        <taxon>Glossata</taxon>
        <taxon>Ditrysia</taxon>
        <taxon>Pyraloidea</taxon>
        <taxon>Crambidae</taxon>
        <taxon>Pyraustinae</taxon>
        <taxon>Loxostege</taxon>
    </lineage>
</organism>
<evidence type="ECO:0000313" key="2">
    <source>
        <dbReference type="EMBL" id="KAL0879689.1"/>
    </source>
</evidence>
<evidence type="ECO:0000313" key="3">
    <source>
        <dbReference type="Proteomes" id="UP001549920"/>
    </source>
</evidence>
<dbReference type="Proteomes" id="UP001549920">
    <property type="component" value="Unassembled WGS sequence"/>
</dbReference>
<proteinExistence type="predicted"/>
<accession>A0ABR3HSZ6</accession>
<dbReference type="EMBL" id="JBEUOH010000014">
    <property type="protein sequence ID" value="KAL0879689.1"/>
    <property type="molecule type" value="Genomic_DNA"/>
</dbReference>
<name>A0ABR3HSZ6_LOXSC</name>
<evidence type="ECO:0000259" key="1">
    <source>
        <dbReference type="Pfam" id="PF13843"/>
    </source>
</evidence>
<dbReference type="Pfam" id="PF13843">
    <property type="entry name" value="DDE_Tnp_1_7"/>
    <property type="match status" value="1"/>
</dbReference>
<protein>
    <recommendedName>
        <fullName evidence="1">PiggyBac transposable element-derived protein domain-containing protein</fullName>
    </recommendedName>
</protein>
<reference evidence="2 3" key="1">
    <citation type="submission" date="2024-06" db="EMBL/GenBank/DDBJ databases">
        <title>A chromosome-level genome assembly of beet webworm, Loxostege sticticalis.</title>
        <authorList>
            <person name="Zhang Y."/>
        </authorList>
    </citation>
    <scope>NUCLEOTIDE SEQUENCE [LARGE SCALE GENOMIC DNA]</scope>
    <source>
        <strain evidence="2">AQ026</strain>
        <tissue evidence="2">Whole body</tissue>
    </source>
</reference>
<feature type="domain" description="PiggyBac transposable element-derived protein" evidence="1">
    <location>
        <begin position="1"/>
        <end position="50"/>
    </location>
</feature>
<dbReference type="InterPro" id="IPR029526">
    <property type="entry name" value="PGBD"/>
</dbReference>